<accession>A0A9D1RA72</accession>
<protein>
    <submittedName>
        <fullName evidence="1">Uncharacterized protein</fullName>
    </submittedName>
</protein>
<name>A0A9D1RA72_9FIRM</name>
<evidence type="ECO:0000313" key="1">
    <source>
        <dbReference type="EMBL" id="HIW83799.1"/>
    </source>
</evidence>
<organism evidence="1 2">
    <name type="scientific">Candidatus Dorea gallistercoris</name>
    <dbReference type="NCBI Taxonomy" id="2838542"/>
    <lineage>
        <taxon>Bacteria</taxon>
        <taxon>Bacillati</taxon>
        <taxon>Bacillota</taxon>
        <taxon>Clostridia</taxon>
        <taxon>Lachnospirales</taxon>
        <taxon>Lachnospiraceae</taxon>
        <taxon>Dorea</taxon>
    </lineage>
</organism>
<reference evidence="1" key="2">
    <citation type="submission" date="2021-04" db="EMBL/GenBank/DDBJ databases">
        <authorList>
            <person name="Gilroy R."/>
        </authorList>
    </citation>
    <scope>NUCLEOTIDE SEQUENCE</scope>
    <source>
        <strain evidence="1">ChiSxjej1B13-11762</strain>
    </source>
</reference>
<gene>
    <name evidence="1" type="ORF">H9873_05700</name>
</gene>
<dbReference type="Proteomes" id="UP000824263">
    <property type="component" value="Unassembled WGS sequence"/>
</dbReference>
<evidence type="ECO:0000313" key="2">
    <source>
        <dbReference type="Proteomes" id="UP000824263"/>
    </source>
</evidence>
<sequence>MSKISRLAAEKPHRGVLRMGAPELGGISMGAGEAEPPASCFKQSFSKTNHCFYGSVLLYCPYQDTLLLSWNDPTGASPEITR</sequence>
<comment type="caution">
    <text evidence="1">The sequence shown here is derived from an EMBL/GenBank/DDBJ whole genome shotgun (WGS) entry which is preliminary data.</text>
</comment>
<dbReference type="EMBL" id="DXGF01000106">
    <property type="protein sequence ID" value="HIW83799.1"/>
    <property type="molecule type" value="Genomic_DNA"/>
</dbReference>
<dbReference type="AlphaFoldDB" id="A0A9D1RA72"/>
<proteinExistence type="predicted"/>
<reference evidence="1" key="1">
    <citation type="journal article" date="2021" name="PeerJ">
        <title>Extensive microbial diversity within the chicken gut microbiome revealed by metagenomics and culture.</title>
        <authorList>
            <person name="Gilroy R."/>
            <person name="Ravi A."/>
            <person name="Getino M."/>
            <person name="Pursley I."/>
            <person name="Horton D.L."/>
            <person name="Alikhan N.F."/>
            <person name="Baker D."/>
            <person name="Gharbi K."/>
            <person name="Hall N."/>
            <person name="Watson M."/>
            <person name="Adriaenssens E.M."/>
            <person name="Foster-Nyarko E."/>
            <person name="Jarju S."/>
            <person name="Secka A."/>
            <person name="Antonio M."/>
            <person name="Oren A."/>
            <person name="Chaudhuri R.R."/>
            <person name="La Ragione R."/>
            <person name="Hildebrand F."/>
            <person name="Pallen M.J."/>
        </authorList>
    </citation>
    <scope>NUCLEOTIDE SEQUENCE</scope>
    <source>
        <strain evidence="1">ChiSxjej1B13-11762</strain>
    </source>
</reference>